<feature type="domain" description="AMP-dependent synthetase/ligase" evidence="5">
    <location>
        <begin position="445"/>
        <end position="525"/>
    </location>
</feature>
<feature type="domain" description="AMP-dependent synthetase/ligase" evidence="5">
    <location>
        <begin position="636"/>
        <end position="796"/>
    </location>
</feature>
<sequence length="1019" mass="109829">MPAVAKTLFRLGARLGSTAQNALEVARFGGFDTDEDASPSEVVTEQRVYRLRHYFPEAAGGPVMLLVPPLMITAEVYDISSRVSAVRVLRDLGVDPWVVDFGAPEREPGGLERTVSDHVLAISDAVDRIRKATGRDVHLAGYSQGGMFVYQAAAYRRSEGIESVVTFGSPSDTSQGLPFGLPSWLASEGVERIPDRVLGGFAVPGWVTRLGFQALSPVKSVRSRIDFILQLHDRERLAPRERQRRFLEREGWVSWPGPALAEFLRQFIQHNRMLTGGFLIGDRLVTLADITCPVLTFVGEVDEIATPPMVRGIRRAAPRAQVYEASLRAGHFGLVVGGLAIAQTWPAVASWALWREGEGDLPEVVAPVAGDEEAEPADLPGGHAGYGLQLAMGVGTSAARSAFRTASQVVHGTRQLGGEAAQNLPRLARLERIQSDTRMSMGLLLDEQARRRPGEVFFLYRGRGHTHDAARRRIDAVVRGLIHIGVRRGDAVGVLMGTRPTALALVAALSRLGAVAVLLRPDGDPAAEARLGQVTRVIADPEHAARAADLEGVQGYLLGGVGRGDRGSLVDMLLDRLVDMESIDPERVELPGWHRPNPGRAGDLAFVLFRGEGEHLRASRITNRRWALSAFGTASSAALSSSDTVYSITPLQHPSALLMSLGGAVAGGARLALACAPGPEGPSSHGELDPETFWDEARRYGATVASYTWSLLRDLVNAPPDPAERHHAVRLFIGSGMPRGLWRRVEQRFAPARVLEFYASTEAEAVLVNLSGRKPGSLGRPLPGSARVRLARYDLENGRLAEGPGGFAVRCEPGEIGMLLARVRPAETGSAARPVRGLFRPDDAWTITGDLFRRDASGDYWLVGREDELIRTAEGVVPPGPIRDALGDLPYVDTVAVYGIPVGESELAAAAVSLRDARSSRRGAGGGRPRSEETVKAIDLSEALLRVEPGLRPALVRVVDEVPVTAGRRLATTSLRDEGVPAAGDGLTYYRDKAGAYRTLTDAARRRLLRSPAVAREAR</sequence>
<dbReference type="Gene3D" id="3.40.50.1820">
    <property type="entry name" value="alpha/beta hydrolase"/>
    <property type="match status" value="1"/>
</dbReference>
<evidence type="ECO:0000313" key="7">
    <source>
        <dbReference type="Proteomes" id="UP001569904"/>
    </source>
</evidence>
<dbReference type="Gene3D" id="3.40.50.12780">
    <property type="entry name" value="N-terminal domain of ligase-like"/>
    <property type="match status" value="1"/>
</dbReference>
<evidence type="ECO:0000313" key="6">
    <source>
        <dbReference type="EMBL" id="MFA1552533.1"/>
    </source>
</evidence>
<keyword evidence="2" id="KW-0436">Ligase</keyword>
<dbReference type="SUPFAM" id="SSF56801">
    <property type="entry name" value="Acetyl-CoA synthetase-like"/>
    <property type="match status" value="1"/>
</dbReference>
<dbReference type="PANTHER" id="PTHR43107">
    <property type="entry name" value="LONG-CHAIN FATTY ACID TRANSPORT PROTEIN"/>
    <property type="match status" value="1"/>
</dbReference>
<name>A0ABV4QPJ9_9ACTN</name>
<dbReference type="NCBIfam" id="NF005898">
    <property type="entry name" value="PRK07868.1"/>
    <property type="match status" value="1"/>
</dbReference>
<dbReference type="EMBL" id="JAXCEH010000001">
    <property type="protein sequence ID" value="MFA1552533.1"/>
    <property type="molecule type" value="Genomic_DNA"/>
</dbReference>
<dbReference type="Proteomes" id="UP001569904">
    <property type="component" value="Unassembled WGS sequence"/>
</dbReference>
<dbReference type="InterPro" id="IPR029058">
    <property type="entry name" value="AB_hydrolase_fold"/>
</dbReference>
<proteinExistence type="inferred from homology"/>
<organism evidence="6 7">
    <name type="scientific">Actinomadura chokoriensis</name>
    <dbReference type="NCBI Taxonomy" id="454156"/>
    <lineage>
        <taxon>Bacteria</taxon>
        <taxon>Bacillati</taxon>
        <taxon>Actinomycetota</taxon>
        <taxon>Actinomycetes</taxon>
        <taxon>Streptosporangiales</taxon>
        <taxon>Thermomonosporaceae</taxon>
        <taxon>Actinomadura</taxon>
    </lineage>
</organism>
<dbReference type="RefSeq" id="WP_371938805.1">
    <property type="nucleotide sequence ID" value="NZ_JAXCEH010000001.1"/>
</dbReference>
<dbReference type="InterPro" id="IPR042099">
    <property type="entry name" value="ANL_N_sf"/>
</dbReference>
<dbReference type="PANTHER" id="PTHR43107:SF15">
    <property type="entry name" value="FATTY ACID TRANSPORT PROTEIN 3, ISOFORM A"/>
    <property type="match status" value="1"/>
</dbReference>
<gene>
    <name evidence="6" type="ORF">SM436_02395</name>
</gene>
<evidence type="ECO:0000256" key="2">
    <source>
        <dbReference type="ARBA" id="ARBA00022598"/>
    </source>
</evidence>
<reference evidence="6 7" key="1">
    <citation type="submission" date="2023-11" db="EMBL/GenBank/DDBJ databases">
        <title>Actinomadura monticuli sp. nov., isolated from volcanic ash.</title>
        <authorList>
            <person name="Lee S.D."/>
            <person name="Yang H."/>
            <person name="Kim I.S."/>
        </authorList>
    </citation>
    <scope>NUCLEOTIDE SEQUENCE [LARGE SCALE GENOMIC DNA]</scope>
    <source>
        <strain evidence="6 7">DSM 45346</strain>
    </source>
</reference>
<evidence type="ECO:0000256" key="4">
    <source>
        <dbReference type="ARBA" id="ARBA00022840"/>
    </source>
</evidence>
<keyword evidence="7" id="KW-1185">Reference proteome</keyword>
<accession>A0ABV4QPJ9</accession>
<comment type="caution">
    <text evidence="6">The sequence shown here is derived from an EMBL/GenBank/DDBJ whole genome shotgun (WGS) entry which is preliminary data.</text>
</comment>
<evidence type="ECO:0000256" key="1">
    <source>
        <dbReference type="ARBA" id="ARBA00006432"/>
    </source>
</evidence>
<evidence type="ECO:0000256" key="3">
    <source>
        <dbReference type="ARBA" id="ARBA00022741"/>
    </source>
</evidence>
<comment type="similarity">
    <text evidence="1">Belongs to the ATP-dependent AMP-binding enzyme family.</text>
</comment>
<dbReference type="SUPFAM" id="SSF53474">
    <property type="entry name" value="alpha/beta-Hydrolases"/>
    <property type="match status" value="1"/>
</dbReference>
<dbReference type="Pfam" id="PF00501">
    <property type="entry name" value="AMP-binding"/>
    <property type="match status" value="2"/>
</dbReference>
<keyword evidence="3" id="KW-0547">Nucleotide-binding</keyword>
<dbReference type="InterPro" id="IPR000873">
    <property type="entry name" value="AMP-dep_synth/lig_dom"/>
</dbReference>
<evidence type="ECO:0000259" key="5">
    <source>
        <dbReference type="Pfam" id="PF00501"/>
    </source>
</evidence>
<keyword evidence="4" id="KW-0067">ATP-binding</keyword>
<protein>
    <submittedName>
        <fullName evidence="6">AMP-binding protein</fullName>
    </submittedName>
</protein>